<feature type="transmembrane region" description="Helical" evidence="12">
    <location>
        <begin position="12"/>
        <end position="32"/>
    </location>
</feature>
<dbReference type="GO" id="GO:0015764">
    <property type="term" value="P:N-acetylglucosamine transport"/>
    <property type="evidence" value="ECO:0007669"/>
    <property type="project" value="TreeGrafter"/>
</dbReference>
<feature type="transmembrane region" description="Helical" evidence="12">
    <location>
        <begin position="114"/>
        <end position="135"/>
    </location>
</feature>
<dbReference type="GO" id="GO:0015572">
    <property type="term" value="F:N-acetylglucosamine transmembrane transporter activity"/>
    <property type="evidence" value="ECO:0007669"/>
    <property type="project" value="InterPro"/>
</dbReference>
<dbReference type="GO" id="GO:0009401">
    <property type="term" value="P:phosphoenolpyruvate-dependent sugar phosphotransferase system"/>
    <property type="evidence" value="ECO:0007669"/>
    <property type="project" value="UniProtKB-KW"/>
</dbReference>
<evidence type="ECO:0000259" key="13">
    <source>
        <dbReference type="PROSITE" id="PS51098"/>
    </source>
</evidence>
<evidence type="ECO:0000313" key="16">
    <source>
        <dbReference type="Proteomes" id="UP000249099"/>
    </source>
</evidence>
<dbReference type="EMBL" id="NAQV01000008">
    <property type="protein sequence ID" value="RAN64246.1"/>
    <property type="molecule type" value="Genomic_DNA"/>
</dbReference>
<dbReference type="InterPro" id="IPR001996">
    <property type="entry name" value="PTS_IIB_1"/>
</dbReference>
<comment type="subcellular location">
    <subcellularLocation>
        <location evidence="1">Cell membrane</location>
        <topology evidence="1">Multi-pass membrane protein</topology>
    </subcellularLocation>
</comment>
<dbReference type="GO" id="GO:0090563">
    <property type="term" value="F:protein-phosphocysteine-sugar phosphotransferase activity"/>
    <property type="evidence" value="ECO:0007669"/>
    <property type="project" value="TreeGrafter"/>
</dbReference>
<keyword evidence="2" id="KW-0813">Transport</keyword>
<dbReference type="SUPFAM" id="SSF55604">
    <property type="entry name" value="Glucose permease domain IIB"/>
    <property type="match status" value="1"/>
</dbReference>
<reference evidence="15 16" key="1">
    <citation type="submission" date="2017-03" db="EMBL/GenBank/DDBJ databases">
        <title>wgs assembly of Dolosigranulum pigrum KPL CDC strains.</title>
        <authorList>
            <person name="Brugger S.D."/>
            <person name="Pettigrew M."/>
            <person name="Kong Y."/>
            <person name="Lemon K.P."/>
        </authorList>
    </citation>
    <scope>NUCLEOTIDE SEQUENCE [LARGE SCALE GENOMIC DNA]</scope>
    <source>
        <strain evidence="15 16">KPL1931_CDC4294-98</strain>
    </source>
</reference>
<feature type="active site" description="Phosphocysteine intermediate; for EIIB activity" evidence="11">
    <location>
        <position position="433"/>
    </location>
</feature>
<feature type="transmembrane region" description="Helical" evidence="12">
    <location>
        <begin position="299"/>
        <end position="321"/>
    </location>
</feature>
<dbReference type="GO" id="GO:0005886">
    <property type="term" value="C:plasma membrane"/>
    <property type="evidence" value="ECO:0007669"/>
    <property type="project" value="UniProtKB-SubCell"/>
</dbReference>
<dbReference type="AlphaFoldDB" id="A0A328KQI4"/>
<dbReference type="InterPro" id="IPR010974">
    <property type="entry name" value="PTS_IIBC_nag"/>
</dbReference>
<proteinExistence type="predicted"/>
<dbReference type="GO" id="GO:0008982">
    <property type="term" value="F:protein-N(PI)-phosphohistidine-sugar phosphotransferase activity"/>
    <property type="evidence" value="ECO:0007669"/>
    <property type="project" value="InterPro"/>
</dbReference>
<evidence type="ECO:0000256" key="2">
    <source>
        <dbReference type="ARBA" id="ARBA00022448"/>
    </source>
</evidence>
<feature type="domain" description="PTS EIIC type-1" evidence="14">
    <location>
        <begin position="1"/>
        <end position="387"/>
    </location>
</feature>
<feature type="transmembrane region" description="Helical" evidence="12">
    <location>
        <begin position="44"/>
        <end position="70"/>
    </location>
</feature>
<keyword evidence="7 12" id="KW-0812">Transmembrane</keyword>
<evidence type="ECO:0000256" key="1">
    <source>
        <dbReference type="ARBA" id="ARBA00004651"/>
    </source>
</evidence>
<dbReference type="RefSeq" id="WP_112789892.1">
    <property type="nucleotide sequence ID" value="NZ_CP171118.1"/>
</dbReference>
<dbReference type="GO" id="GO:0019866">
    <property type="term" value="C:organelle inner membrane"/>
    <property type="evidence" value="ECO:0007669"/>
    <property type="project" value="InterPro"/>
</dbReference>
<dbReference type="InterPro" id="IPR003352">
    <property type="entry name" value="PTS_EIIC"/>
</dbReference>
<feature type="transmembrane region" description="Helical" evidence="12">
    <location>
        <begin position="246"/>
        <end position="265"/>
    </location>
</feature>
<evidence type="ECO:0000256" key="6">
    <source>
        <dbReference type="ARBA" id="ARBA00022683"/>
    </source>
</evidence>
<dbReference type="Pfam" id="PF02378">
    <property type="entry name" value="PTS_EIIC"/>
    <property type="match status" value="1"/>
</dbReference>
<feature type="transmembrane region" description="Helical" evidence="12">
    <location>
        <begin position="328"/>
        <end position="347"/>
    </location>
</feature>
<feature type="transmembrane region" description="Helical" evidence="12">
    <location>
        <begin position="353"/>
        <end position="375"/>
    </location>
</feature>
<evidence type="ECO:0000256" key="4">
    <source>
        <dbReference type="ARBA" id="ARBA00022597"/>
    </source>
</evidence>
<dbReference type="GO" id="GO:0016301">
    <property type="term" value="F:kinase activity"/>
    <property type="evidence" value="ECO:0007669"/>
    <property type="project" value="UniProtKB-KW"/>
</dbReference>
<feature type="domain" description="PTS EIIB type-1" evidence="13">
    <location>
        <begin position="411"/>
        <end position="487"/>
    </location>
</feature>
<protein>
    <submittedName>
        <fullName evidence="15">PTS glucose transporter subunit IIBC</fullName>
    </submittedName>
</protein>
<dbReference type="PANTHER" id="PTHR30009:SF4">
    <property type="entry name" value="PTS SYSTEM N-ACETYLGLUCOSAMINE-SPECIFIC EIICBA COMPONENT"/>
    <property type="match status" value="1"/>
</dbReference>
<keyword evidence="3" id="KW-1003">Cell membrane</keyword>
<keyword evidence="10 12" id="KW-0472">Membrane</keyword>
<dbReference type="InterPro" id="IPR050429">
    <property type="entry name" value="PTS_Glucose_EIICBA"/>
</dbReference>
<evidence type="ECO:0000256" key="10">
    <source>
        <dbReference type="ARBA" id="ARBA00023136"/>
    </source>
</evidence>
<comment type="caution">
    <text evidence="15">The sequence shown here is derived from an EMBL/GenBank/DDBJ whole genome shotgun (WGS) entry which is preliminary data.</text>
</comment>
<feature type="transmembrane region" description="Helical" evidence="12">
    <location>
        <begin position="277"/>
        <end position="293"/>
    </location>
</feature>
<evidence type="ECO:0000256" key="5">
    <source>
        <dbReference type="ARBA" id="ARBA00022679"/>
    </source>
</evidence>
<dbReference type="NCBIfam" id="TIGR01998">
    <property type="entry name" value="PTS-II-BC-nag"/>
    <property type="match status" value="1"/>
</dbReference>
<dbReference type="Gene3D" id="3.30.1360.60">
    <property type="entry name" value="Glucose permease domain IIB"/>
    <property type="match status" value="1"/>
</dbReference>
<evidence type="ECO:0000256" key="11">
    <source>
        <dbReference type="PROSITE-ProRule" id="PRU00421"/>
    </source>
</evidence>
<keyword evidence="4 15" id="KW-0762">Sugar transport</keyword>
<accession>A0A328KQI4</accession>
<organism evidence="15 16">
    <name type="scientific">Dolosigranulum pigrum</name>
    <dbReference type="NCBI Taxonomy" id="29394"/>
    <lineage>
        <taxon>Bacteria</taxon>
        <taxon>Bacillati</taxon>
        <taxon>Bacillota</taxon>
        <taxon>Bacilli</taxon>
        <taxon>Lactobacillales</taxon>
        <taxon>Carnobacteriaceae</taxon>
        <taxon>Dolosigranulum</taxon>
    </lineage>
</organism>
<feature type="transmembrane region" description="Helical" evidence="12">
    <location>
        <begin position="181"/>
        <end position="203"/>
    </location>
</feature>
<evidence type="ECO:0000256" key="3">
    <source>
        <dbReference type="ARBA" id="ARBA00022475"/>
    </source>
</evidence>
<evidence type="ECO:0000256" key="8">
    <source>
        <dbReference type="ARBA" id="ARBA00022777"/>
    </source>
</evidence>
<evidence type="ECO:0000259" key="14">
    <source>
        <dbReference type="PROSITE" id="PS51103"/>
    </source>
</evidence>
<gene>
    <name evidence="15" type="ORF">B8A44_03015</name>
</gene>
<keyword evidence="6" id="KW-0598">Phosphotransferase system</keyword>
<keyword evidence="9 12" id="KW-1133">Transmembrane helix</keyword>
<evidence type="ECO:0000256" key="12">
    <source>
        <dbReference type="SAM" id="Phobius"/>
    </source>
</evidence>
<keyword evidence="5" id="KW-0808">Transferase</keyword>
<name>A0A328KQI4_9LACT</name>
<evidence type="ECO:0000256" key="7">
    <source>
        <dbReference type="ARBA" id="ARBA00022692"/>
    </source>
</evidence>
<feature type="transmembrane region" description="Helical" evidence="12">
    <location>
        <begin position="155"/>
        <end position="175"/>
    </location>
</feature>
<sequence>MMKYLQRLGRSLMLPIAVLPAAALLIGLGRILENIWENSASIASISGFLVSSGDAILGSMGLLFAVGVAIGLSIDKSGAAGLAGLVGWLVPTTILKPDGVANLLQIEVDSVNVAFNNVGTQFLGIIVGILAATIYNRFNNKKLPEALSFFSGRRLPPILTSFAASLLSVVWLYVWPPLYDILTSFGEWMVGLGALGAGLYGFFNRLLIPTGLHHALNSVFWFDLAGIDDINKFWSGTGELGVTGMYQAGFFPIMMVGLPAAALAIYTMADKNKKAKVGSLMLAAGVASFVTGVTEPLEFAFMFIAPALYVIHALLTGLSLFIAATFSWTAGFTFSAGLIDYVLSYTLELANKPYMLLVQGIVFGVLYYVLFVGAIKTFNLKTPGRGVEVDMDAGDIQSAINKDSTDEDKYPEMAKIILDGLGGAENVDTLNYCTSRLRMELKDTDKVDENRILQANVPAVRKQGGPNVHVIVGTDVEFVAREMEKLI</sequence>
<dbReference type="InterPro" id="IPR036878">
    <property type="entry name" value="Glu_permease_IIB"/>
</dbReference>
<dbReference type="PROSITE" id="PS51103">
    <property type="entry name" value="PTS_EIIC_TYPE_1"/>
    <property type="match status" value="1"/>
</dbReference>
<evidence type="ECO:0000313" key="15">
    <source>
        <dbReference type="EMBL" id="RAN64246.1"/>
    </source>
</evidence>
<dbReference type="Proteomes" id="UP000249099">
    <property type="component" value="Unassembled WGS sequence"/>
</dbReference>
<evidence type="ECO:0000256" key="9">
    <source>
        <dbReference type="ARBA" id="ARBA00022989"/>
    </source>
</evidence>
<keyword evidence="8" id="KW-0418">Kinase</keyword>
<dbReference type="CDD" id="cd00212">
    <property type="entry name" value="PTS_IIB_glc"/>
    <property type="match status" value="1"/>
</dbReference>
<dbReference type="InterPro" id="IPR018113">
    <property type="entry name" value="PTrfase_EIIB_Cys"/>
</dbReference>
<dbReference type="PROSITE" id="PS51098">
    <property type="entry name" value="PTS_EIIB_TYPE_1"/>
    <property type="match status" value="1"/>
</dbReference>
<dbReference type="InterPro" id="IPR013013">
    <property type="entry name" value="PTS_EIIC_1"/>
</dbReference>
<dbReference type="Pfam" id="PF00367">
    <property type="entry name" value="PTS_EIIB"/>
    <property type="match status" value="1"/>
</dbReference>
<dbReference type="PANTHER" id="PTHR30009">
    <property type="entry name" value="CYTOCHROME C-TYPE SYNTHESIS PROTEIN AND PTS TRANSMEMBRANE COMPONENT"/>
    <property type="match status" value="1"/>
</dbReference>